<dbReference type="Gene3D" id="3.90.550.10">
    <property type="entry name" value="Spore Coat Polysaccharide Biosynthesis Protein SpsA, Chain A"/>
    <property type="match status" value="1"/>
</dbReference>
<feature type="chain" id="PRO_5047240823" evidence="1">
    <location>
        <begin position="21"/>
        <end position="338"/>
    </location>
</feature>
<keyword evidence="3" id="KW-1185">Reference proteome</keyword>
<evidence type="ECO:0000313" key="2">
    <source>
        <dbReference type="EMBL" id="BET02294.1"/>
    </source>
</evidence>
<dbReference type="InterPro" id="IPR029044">
    <property type="entry name" value="Nucleotide-diphossugar_trans"/>
</dbReference>
<dbReference type="Proteomes" id="UP001307889">
    <property type="component" value="Chromosome 14"/>
</dbReference>
<evidence type="ECO:0000256" key="1">
    <source>
        <dbReference type="SAM" id="SignalP"/>
    </source>
</evidence>
<proteinExistence type="predicted"/>
<name>A0ABN7BDF2_9HEMI</name>
<dbReference type="PANTHER" id="PTHR46612:SF1">
    <property type="entry name" value="XYLOSIDE XYLOSYLTRANSFERASE 1"/>
    <property type="match status" value="1"/>
</dbReference>
<feature type="signal peptide" evidence="1">
    <location>
        <begin position="1"/>
        <end position="20"/>
    </location>
</feature>
<dbReference type="SUPFAM" id="SSF53448">
    <property type="entry name" value="Nucleotide-diphospho-sugar transferases"/>
    <property type="match status" value="1"/>
</dbReference>
<evidence type="ECO:0000313" key="3">
    <source>
        <dbReference type="Proteomes" id="UP001307889"/>
    </source>
</evidence>
<protein>
    <submittedName>
        <fullName evidence="2">Xyloside xylosyltransferase 1</fullName>
    </submittedName>
</protein>
<sequence>MRSNHLKLLLSTSLLALVLIVYYSLKNDSPAPQSSSFVSHRKNSSEEYNVWCIFTRLKESGSHSMRGKFQNMLVSLLRNTDTVISLNVVTDVKSRYTARDVVENARTITGKYLNAAYHDVHDIANKIEHVIDIMKKHFSSQPGAYYSSSLFFISIGLHKVTLQKRVVMLDIDTFIKGDVAELFNEFDKFETDAVLGAAPELTPVYHHILYTYRNSHKDTKMGSPFSEGGFPGVNSGVLLLDLEKMRRSVIYQGLLIPGEIDKLAQEFTFQGHLGDQDFYTLAALKYPYLLHLLDCGWNRQLCTWWRDHGYQENFHKFATCPSKTKIYHGNCNSHIPDT</sequence>
<dbReference type="InterPro" id="IPR042465">
    <property type="entry name" value="XXLT1"/>
</dbReference>
<dbReference type="EMBL" id="AP028922">
    <property type="protein sequence ID" value="BET02294.1"/>
    <property type="molecule type" value="Genomic_DNA"/>
</dbReference>
<reference evidence="2 3" key="1">
    <citation type="submission" date="2023-09" db="EMBL/GenBank/DDBJ databases">
        <title>Nesidiocoris tenuis whole genome shotgun sequence.</title>
        <authorList>
            <person name="Shibata T."/>
            <person name="Shimoda M."/>
            <person name="Kobayashi T."/>
            <person name="Uehara T."/>
        </authorList>
    </citation>
    <scope>NUCLEOTIDE SEQUENCE [LARGE SCALE GENOMIC DNA]</scope>
    <source>
        <strain evidence="2 3">Japan</strain>
    </source>
</reference>
<dbReference type="PANTHER" id="PTHR46612">
    <property type="entry name" value="XYLOSIDE XYLOSYLTRANSFERASE 1"/>
    <property type="match status" value="1"/>
</dbReference>
<organism evidence="2 3">
    <name type="scientific">Nesidiocoris tenuis</name>
    <dbReference type="NCBI Taxonomy" id="355587"/>
    <lineage>
        <taxon>Eukaryota</taxon>
        <taxon>Metazoa</taxon>
        <taxon>Ecdysozoa</taxon>
        <taxon>Arthropoda</taxon>
        <taxon>Hexapoda</taxon>
        <taxon>Insecta</taxon>
        <taxon>Pterygota</taxon>
        <taxon>Neoptera</taxon>
        <taxon>Paraneoptera</taxon>
        <taxon>Hemiptera</taxon>
        <taxon>Heteroptera</taxon>
        <taxon>Panheteroptera</taxon>
        <taxon>Cimicomorpha</taxon>
        <taxon>Miridae</taxon>
        <taxon>Dicyphina</taxon>
        <taxon>Nesidiocoris</taxon>
    </lineage>
</organism>
<keyword evidence="1" id="KW-0732">Signal</keyword>
<gene>
    <name evidence="2" type="ORF">NTJ_15112</name>
</gene>
<accession>A0ABN7BDF2</accession>